<feature type="domain" description="RRM" evidence="3">
    <location>
        <begin position="10"/>
        <end position="87"/>
    </location>
</feature>
<dbReference type="InterPro" id="IPR012677">
    <property type="entry name" value="Nucleotide-bd_a/b_plait_sf"/>
</dbReference>
<accession>A0AAD9QFD5</accession>
<proteinExistence type="predicted"/>
<dbReference type="PROSITE" id="PS50102">
    <property type="entry name" value="RRM"/>
    <property type="match status" value="1"/>
</dbReference>
<evidence type="ECO:0000256" key="2">
    <source>
        <dbReference type="PROSITE-ProRule" id="PRU00176"/>
    </source>
</evidence>
<gene>
    <name evidence="4" type="ORF">P5673_017288</name>
</gene>
<dbReference type="InterPro" id="IPR035979">
    <property type="entry name" value="RBD_domain_sf"/>
</dbReference>
<dbReference type="EMBL" id="JARQWQ010000037">
    <property type="protein sequence ID" value="KAK2560291.1"/>
    <property type="molecule type" value="Genomic_DNA"/>
</dbReference>
<dbReference type="AlphaFoldDB" id="A0AAD9QFD5"/>
<keyword evidence="5" id="KW-1185">Reference proteome</keyword>
<dbReference type="InterPro" id="IPR000504">
    <property type="entry name" value="RRM_dom"/>
</dbReference>
<organism evidence="4 5">
    <name type="scientific">Acropora cervicornis</name>
    <name type="common">Staghorn coral</name>
    <dbReference type="NCBI Taxonomy" id="6130"/>
    <lineage>
        <taxon>Eukaryota</taxon>
        <taxon>Metazoa</taxon>
        <taxon>Cnidaria</taxon>
        <taxon>Anthozoa</taxon>
        <taxon>Hexacorallia</taxon>
        <taxon>Scleractinia</taxon>
        <taxon>Astrocoeniina</taxon>
        <taxon>Acroporidae</taxon>
        <taxon>Acropora</taxon>
    </lineage>
</organism>
<dbReference type="Proteomes" id="UP001249851">
    <property type="component" value="Unassembled WGS sequence"/>
</dbReference>
<reference evidence="4" key="2">
    <citation type="journal article" date="2023" name="Science">
        <title>Genomic signatures of disease resistance in endangered staghorn corals.</title>
        <authorList>
            <person name="Vollmer S.V."/>
            <person name="Selwyn J.D."/>
            <person name="Despard B.A."/>
            <person name="Roesel C.L."/>
        </authorList>
    </citation>
    <scope>NUCLEOTIDE SEQUENCE</scope>
    <source>
        <strain evidence="4">K2</strain>
    </source>
</reference>
<dbReference type="GO" id="GO:0003723">
    <property type="term" value="F:RNA binding"/>
    <property type="evidence" value="ECO:0007669"/>
    <property type="project" value="UniProtKB-UniRule"/>
</dbReference>
<evidence type="ECO:0000313" key="5">
    <source>
        <dbReference type="Proteomes" id="UP001249851"/>
    </source>
</evidence>
<sequence>MIRQEDNRLTKLFVGGIPYDTDDDSLREFFIQYGEIKEAVVIRDRDTLKSKGYGFVTFFDKDCAEKACVNRRPVIDGRTANVNLAYIGAKPKPTKGTGKYAAMTSNGLAYKQNLQKTIMGSQQFCGSFPNGFSQAIPSTQQLQTVQAALLSPVHPQSPNGQVPMSLPPPAAIQPAQLIEYNGVPTIVFGGGLYEQIYYSPPPSFVPASPTLSPASTVPPSFAFTQSVAPPPTPPFHSLNGQQFFPPTIEIIAQPQI</sequence>
<evidence type="ECO:0000256" key="1">
    <source>
        <dbReference type="ARBA" id="ARBA00022884"/>
    </source>
</evidence>
<dbReference type="SUPFAM" id="SSF54928">
    <property type="entry name" value="RNA-binding domain, RBD"/>
    <property type="match status" value="1"/>
</dbReference>
<evidence type="ECO:0000259" key="3">
    <source>
        <dbReference type="PROSITE" id="PS50102"/>
    </source>
</evidence>
<evidence type="ECO:0000313" key="4">
    <source>
        <dbReference type="EMBL" id="KAK2560291.1"/>
    </source>
</evidence>
<protein>
    <submittedName>
        <fullName evidence="4">RNA-binding protein 38</fullName>
    </submittedName>
</protein>
<name>A0AAD9QFD5_ACRCE</name>
<dbReference type="Gene3D" id="3.30.70.330">
    <property type="match status" value="1"/>
</dbReference>
<reference evidence="4" key="1">
    <citation type="journal article" date="2023" name="G3 (Bethesda)">
        <title>Whole genome assembly and annotation of the endangered Caribbean coral Acropora cervicornis.</title>
        <authorList>
            <person name="Selwyn J.D."/>
            <person name="Vollmer S.V."/>
        </authorList>
    </citation>
    <scope>NUCLEOTIDE SEQUENCE</scope>
    <source>
        <strain evidence="4">K2</strain>
    </source>
</reference>
<dbReference type="PANTHER" id="PTHR11176">
    <property type="entry name" value="BOULE-RELATED"/>
    <property type="match status" value="1"/>
</dbReference>
<comment type="caution">
    <text evidence="4">The sequence shown here is derived from an EMBL/GenBank/DDBJ whole genome shotgun (WGS) entry which is preliminary data.</text>
</comment>
<dbReference type="SMART" id="SM00360">
    <property type="entry name" value="RRM"/>
    <property type="match status" value="1"/>
</dbReference>
<dbReference type="Pfam" id="PF00076">
    <property type="entry name" value="RRM_1"/>
    <property type="match status" value="1"/>
</dbReference>
<dbReference type="PANTHER" id="PTHR11176:SF23">
    <property type="entry name" value="RNA-BINDING (RRM_RBD_RNP MOTIFS) FAMILY PROTEIN"/>
    <property type="match status" value="1"/>
</dbReference>
<keyword evidence="1 2" id="KW-0694">RNA-binding</keyword>